<feature type="transmembrane region" description="Helical" evidence="1">
    <location>
        <begin position="72"/>
        <end position="96"/>
    </location>
</feature>
<evidence type="ECO:0000313" key="3">
    <source>
        <dbReference type="Proteomes" id="UP000007013"/>
    </source>
</evidence>
<dbReference type="STRING" id="452637.Oter_1179"/>
<dbReference type="PANTHER" id="PTHR34300:SF2">
    <property type="entry name" value="QUEUOSINE PRECURSOR TRANSPORTER-RELATED"/>
    <property type="match status" value="1"/>
</dbReference>
<feature type="transmembrane region" description="Helical" evidence="1">
    <location>
        <begin position="116"/>
        <end position="138"/>
    </location>
</feature>
<protein>
    <recommendedName>
        <fullName evidence="1">Probable queuosine precursor transporter</fullName>
        <shortName evidence="1">Q precursor transporter</shortName>
    </recommendedName>
</protein>
<dbReference type="HOGENOM" id="CLU_075503_0_1_0"/>
<evidence type="ECO:0000313" key="2">
    <source>
        <dbReference type="EMBL" id="ACB74466.1"/>
    </source>
</evidence>
<dbReference type="InterPro" id="IPR003744">
    <property type="entry name" value="YhhQ"/>
</dbReference>
<sequence>MEQEPKLPAKTTTFIWLLSVHTSLLIASNAGGAKMIAVFGGLAASATVFSYSMTFPICDIVNELYGKRAARLLVNVGLAGLVVSVCFFQVSIWAPPASFWKAQDAYVTTLGLGPRILLGGWLSYLVGNHVDVIVFHWIKRYTGEKHFWIRKNLSTAVSQALDTVIFMTIAFYGVFPIASAIPGQYLLKFAVALVCTPLSYLVLSVVRRSLQNDAASAAPQVAAT</sequence>
<dbReference type="Proteomes" id="UP000007013">
    <property type="component" value="Chromosome"/>
</dbReference>
<gene>
    <name evidence="2" type="ordered locus">Oter_1179</name>
</gene>
<proteinExistence type="inferred from homology"/>
<dbReference type="PANTHER" id="PTHR34300">
    <property type="entry name" value="QUEUOSINE PRECURSOR TRANSPORTER-RELATED"/>
    <property type="match status" value="1"/>
</dbReference>
<dbReference type="NCBIfam" id="TIGR00697">
    <property type="entry name" value="queuosine precursor transporter"/>
    <property type="match status" value="1"/>
</dbReference>
<dbReference type="AlphaFoldDB" id="B1ZNM9"/>
<dbReference type="RefSeq" id="WP_012374004.1">
    <property type="nucleotide sequence ID" value="NC_010571.1"/>
</dbReference>
<dbReference type="OrthoDB" id="9805479at2"/>
<keyword evidence="1" id="KW-0472">Membrane</keyword>
<keyword evidence="1" id="KW-0813">Transport</keyword>
<keyword evidence="1" id="KW-0997">Cell inner membrane</keyword>
<feature type="transmembrane region" description="Helical" evidence="1">
    <location>
        <begin position="36"/>
        <end position="60"/>
    </location>
</feature>
<comment type="similarity">
    <text evidence="1">Belongs to the vitamin uptake transporter (VUT/ECF) (TC 2.A.88) family. Q precursor transporter subfamily.</text>
</comment>
<dbReference type="GO" id="GO:0022857">
    <property type="term" value="F:transmembrane transporter activity"/>
    <property type="evidence" value="ECO:0007669"/>
    <property type="project" value="UniProtKB-UniRule"/>
</dbReference>
<dbReference type="eggNOG" id="COG1738">
    <property type="taxonomic scope" value="Bacteria"/>
</dbReference>
<dbReference type="GO" id="GO:0005886">
    <property type="term" value="C:plasma membrane"/>
    <property type="evidence" value="ECO:0007669"/>
    <property type="project" value="UniProtKB-SubCell"/>
</dbReference>
<comment type="subcellular location">
    <subcellularLocation>
        <location evidence="1">Cell inner membrane</location>
        <topology evidence="1">Multi-pass membrane protein</topology>
    </subcellularLocation>
</comment>
<organism evidence="2 3">
    <name type="scientific">Opitutus terrae (strain DSM 11246 / JCM 15787 / PB90-1)</name>
    <dbReference type="NCBI Taxonomy" id="452637"/>
    <lineage>
        <taxon>Bacteria</taxon>
        <taxon>Pseudomonadati</taxon>
        <taxon>Verrucomicrobiota</taxon>
        <taxon>Opitutia</taxon>
        <taxon>Opitutales</taxon>
        <taxon>Opitutaceae</taxon>
        <taxon>Opitutus</taxon>
    </lineage>
</organism>
<feature type="transmembrane region" description="Helical" evidence="1">
    <location>
        <begin position="185"/>
        <end position="206"/>
    </location>
</feature>
<keyword evidence="1" id="KW-1003">Cell membrane</keyword>
<feature type="transmembrane region" description="Helical" evidence="1">
    <location>
        <begin position="159"/>
        <end position="179"/>
    </location>
</feature>
<comment type="function">
    <text evidence="1">Involved in the import of queuosine (Q) precursors, required for Q precursor salvage.</text>
</comment>
<feature type="transmembrane region" description="Helical" evidence="1">
    <location>
        <begin position="12"/>
        <end position="30"/>
    </location>
</feature>
<keyword evidence="1" id="KW-0812">Transmembrane</keyword>
<accession>B1ZNM9</accession>
<dbReference type="HAMAP" id="MF_02088">
    <property type="entry name" value="Q_prec_transport"/>
    <property type="match status" value="1"/>
</dbReference>
<dbReference type="EMBL" id="CP001032">
    <property type="protein sequence ID" value="ACB74466.1"/>
    <property type="molecule type" value="Genomic_DNA"/>
</dbReference>
<evidence type="ECO:0000256" key="1">
    <source>
        <dbReference type="HAMAP-Rule" id="MF_02088"/>
    </source>
</evidence>
<keyword evidence="3" id="KW-1185">Reference proteome</keyword>
<dbReference type="KEGG" id="ote:Oter_1179"/>
<reference evidence="2 3" key="1">
    <citation type="journal article" date="2011" name="J. Bacteriol.">
        <title>Genome sequence of the verrucomicrobium Opitutus terrae PB90-1, an abundant inhabitant of rice paddy soil ecosystems.</title>
        <authorList>
            <person name="van Passel M.W."/>
            <person name="Kant R."/>
            <person name="Palva A."/>
            <person name="Copeland A."/>
            <person name="Lucas S."/>
            <person name="Lapidus A."/>
            <person name="Glavina del Rio T."/>
            <person name="Pitluck S."/>
            <person name="Goltsman E."/>
            <person name="Clum A."/>
            <person name="Sun H."/>
            <person name="Schmutz J."/>
            <person name="Larimer F.W."/>
            <person name="Land M.L."/>
            <person name="Hauser L."/>
            <person name="Kyrpides N."/>
            <person name="Mikhailova N."/>
            <person name="Richardson P.P."/>
            <person name="Janssen P.H."/>
            <person name="de Vos W.M."/>
            <person name="Smidt H."/>
        </authorList>
    </citation>
    <scope>NUCLEOTIDE SEQUENCE [LARGE SCALE GENOMIC DNA]</scope>
    <source>
        <strain evidence="3">DSM 11246 / JCM 15787 / PB90-1</strain>
    </source>
</reference>
<name>B1ZNM9_OPITP</name>
<keyword evidence="1" id="KW-1133">Transmembrane helix</keyword>
<dbReference type="Pfam" id="PF02592">
    <property type="entry name" value="Vut_1"/>
    <property type="match status" value="1"/>
</dbReference>